<evidence type="ECO:0000313" key="2">
    <source>
        <dbReference type="EMBL" id="KAG5175763.1"/>
    </source>
</evidence>
<keyword evidence="1" id="KW-0175">Coiled coil</keyword>
<evidence type="ECO:0000256" key="1">
    <source>
        <dbReference type="SAM" id="Coils"/>
    </source>
</evidence>
<dbReference type="Proteomes" id="UP000664859">
    <property type="component" value="Unassembled WGS sequence"/>
</dbReference>
<organism evidence="2 3">
    <name type="scientific">Tribonema minus</name>
    <dbReference type="NCBI Taxonomy" id="303371"/>
    <lineage>
        <taxon>Eukaryota</taxon>
        <taxon>Sar</taxon>
        <taxon>Stramenopiles</taxon>
        <taxon>Ochrophyta</taxon>
        <taxon>PX clade</taxon>
        <taxon>Xanthophyceae</taxon>
        <taxon>Tribonematales</taxon>
        <taxon>Tribonemataceae</taxon>
        <taxon>Tribonema</taxon>
    </lineage>
</organism>
<dbReference type="EMBL" id="JAFCMP010000546">
    <property type="protein sequence ID" value="KAG5175763.1"/>
    <property type="molecule type" value="Genomic_DNA"/>
</dbReference>
<dbReference type="AlphaFoldDB" id="A0A836C8I1"/>
<reference evidence="2" key="1">
    <citation type="submission" date="2021-02" db="EMBL/GenBank/DDBJ databases">
        <title>First Annotated Genome of the Yellow-green Alga Tribonema minus.</title>
        <authorList>
            <person name="Mahan K.M."/>
        </authorList>
    </citation>
    <scope>NUCLEOTIDE SEQUENCE</scope>
    <source>
        <strain evidence="2">UTEX B ZZ1240</strain>
    </source>
</reference>
<feature type="coiled-coil region" evidence="1">
    <location>
        <begin position="8"/>
        <end position="102"/>
    </location>
</feature>
<gene>
    <name evidence="2" type="ORF">JKP88DRAFT_265713</name>
</gene>
<evidence type="ECO:0000313" key="3">
    <source>
        <dbReference type="Proteomes" id="UP000664859"/>
    </source>
</evidence>
<name>A0A836C8I1_9STRA</name>
<protein>
    <submittedName>
        <fullName evidence="2">Uncharacterized protein</fullName>
    </submittedName>
</protein>
<proteinExistence type="predicted"/>
<accession>A0A836C8I1</accession>
<sequence>MAKVAGDIDAVERKIDAVEGALNQQGAQDGEQAGYLGMTKQELKDHLKALMREKEQLRDKEAKLMDRQAMRPPDAPAMEAKVDQLAAQNQEILEAVKAKQEKEYSFSGAATGKPEAVAAMMTSFDLTSIAAGETPTSWPPGVARKKYTLHTWVSDPPDEPRETPTLLSHFRSQLQHFGVPLDVPQGFVVRDVRGQHKLSFRTELATGLVAFNGGTDAVVVPYRVVSWNMQARVIVHFKTPVSLDKPDACELQAVLELFGALHWSQYPPLVVFTDCINFVIYQAHGRAVLRWHTFEPDEAGWVSTDVAMRLIAAFLLRCSPDPAFSIQNAATSSALSQDAAVLIRSVKRKLDDGGELATQLGIVAELPEDERVAVTHDILNGWARHSFYYI</sequence>
<dbReference type="OrthoDB" id="10619279at2759"/>
<comment type="caution">
    <text evidence="2">The sequence shown here is derived from an EMBL/GenBank/DDBJ whole genome shotgun (WGS) entry which is preliminary data.</text>
</comment>
<keyword evidence="3" id="KW-1185">Reference proteome</keyword>